<name>A0A183G334_HELPZ</name>
<evidence type="ECO:0000256" key="1">
    <source>
        <dbReference type="SAM" id="Phobius"/>
    </source>
</evidence>
<gene>
    <name evidence="2" type="ORF">HPBE_LOCUS15780</name>
</gene>
<dbReference type="EMBL" id="UZAH01029040">
    <property type="protein sequence ID" value="VDP03903.1"/>
    <property type="molecule type" value="Genomic_DNA"/>
</dbReference>
<protein>
    <submittedName>
        <fullName evidence="4">Aa_trans domain-containing protein</fullName>
    </submittedName>
</protein>
<feature type="transmembrane region" description="Helical" evidence="1">
    <location>
        <begin position="104"/>
        <end position="125"/>
    </location>
</feature>
<reference evidence="2 3" key="1">
    <citation type="submission" date="2018-11" db="EMBL/GenBank/DDBJ databases">
        <authorList>
            <consortium name="Pathogen Informatics"/>
        </authorList>
    </citation>
    <scope>NUCLEOTIDE SEQUENCE [LARGE SCALE GENOMIC DNA]</scope>
</reference>
<dbReference type="OrthoDB" id="5847971at2759"/>
<proteinExistence type="predicted"/>
<dbReference type="WBParaSite" id="HPBE_0001578101-mRNA-1">
    <property type="protein sequence ID" value="HPBE_0001578101-mRNA-1"/>
    <property type="gene ID" value="HPBE_0001578101"/>
</dbReference>
<accession>A0A183G334</accession>
<feature type="transmembrane region" description="Helical" evidence="1">
    <location>
        <begin position="63"/>
        <end position="84"/>
    </location>
</feature>
<evidence type="ECO:0000313" key="2">
    <source>
        <dbReference type="EMBL" id="VDP03903.1"/>
    </source>
</evidence>
<accession>A0A3P8E5P0</accession>
<evidence type="ECO:0000313" key="4">
    <source>
        <dbReference type="WBParaSite" id="HPBE_0001578101-mRNA-1"/>
    </source>
</evidence>
<feature type="transmembrane region" description="Helical" evidence="1">
    <location>
        <begin position="170"/>
        <end position="188"/>
    </location>
</feature>
<keyword evidence="1" id="KW-0812">Transmembrane</keyword>
<keyword evidence="1" id="KW-0472">Membrane</keyword>
<dbReference type="Proteomes" id="UP000050761">
    <property type="component" value="Unassembled WGS sequence"/>
</dbReference>
<feature type="transmembrane region" description="Helical" evidence="1">
    <location>
        <begin position="137"/>
        <end position="164"/>
    </location>
</feature>
<sequence>MLFRCSRHTECSTIVVFHAEEKISSCELQVTYQFNSIASIYNLKEMLIHQCVTGYPNDITRTISLLATVGVQFANVFSVVVLVADQFGYDTEVLFNSLKPVTRYGGLLFYVGNFFLGIERAVAVLMVSKYEKCVSPLITSAIIIVTASVAGLTGTALNMLVAVYSVVPKLIFVLTYATLCFLALYIVARSLQINRKDECLAVTQELAPYVTLAHFDLWVMIR</sequence>
<dbReference type="AlphaFoldDB" id="A0A183G334"/>
<organism evidence="3 4">
    <name type="scientific">Heligmosomoides polygyrus</name>
    <name type="common">Parasitic roundworm</name>
    <dbReference type="NCBI Taxonomy" id="6339"/>
    <lineage>
        <taxon>Eukaryota</taxon>
        <taxon>Metazoa</taxon>
        <taxon>Ecdysozoa</taxon>
        <taxon>Nematoda</taxon>
        <taxon>Chromadorea</taxon>
        <taxon>Rhabditida</taxon>
        <taxon>Rhabditina</taxon>
        <taxon>Rhabditomorpha</taxon>
        <taxon>Strongyloidea</taxon>
        <taxon>Heligmosomidae</taxon>
        <taxon>Heligmosomoides</taxon>
    </lineage>
</organism>
<keyword evidence="3" id="KW-1185">Reference proteome</keyword>
<reference evidence="4" key="2">
    <citation type="submission" date="2019-09" db="UniProtKB">
        <authorList>
            <consortium name="WormBaseParasite"/>
        </authorList>
    </citation>
    <scope>IDENTIFICATION</scope>
</reference>
<keyword evidence="1" id="KW-1133">Transmembrane helix</keyword>
<evidence type="ECO:0000313" key="3">
    <source>
        <dbReference type="Proteomes" id="UP000050761"/>
    </source>
</evidence>